<name>A0A1F6C6D1_9BACT</name>
<organism evidence="4 5">
    <name type="scientific">Candidatus Kaiserbacteria bacterium RIFCSPHIGHO2_01_FULL_48_10</name>
    <dbReference type="NCBI Taxonomy" id="1798476"/>
    <lineage>
        <taxon>Bacteria</taxon>
        <taxon>Candidatus Kaiseribacteriota</taxon>
    </lineage>
</organism>
<dbReference type="InterPro" id="IPR000529">
    <property type="entry name" value="Ribosomal_bS6"/>
</dbReference>
<dbReference type="EMBL" id="MFKP01000004">
    <property type="protein sequence ID" value="OGG44690.1"/>
    <property type="molecule type" value="Genomic_DNA"/>
</dbReference>
<dbReference type="GO" id="GO:0006412">
    <property type="term" value="P:translation"/>
    <property type="evidence" value="ECO:0007669"/>
    <property type="project" value="InterPro"/>
</dbReference>
<evidence type="ECO:0000313" key="4">
    <source>
        <dbReference type="EMBL" id="OGG44690.1"/>
    </source>
</evidence>
<dbReference type="SUPFAM" id="SSF54995">
    <property type="entry name" value="Ribosomal protein S6"/>
    <property type="match status" value="1"/>
</dbReference>
<dbReference type="InterPro" id="IPR035980">
    <property type="entry name" value="Ribosomal_bS6_sf"/>
</dbReference>
<reference evidence="4 5" key="1">
    <citation type="journal article" date="2016" name="Nat. Commun.">
        <title>Thousands of microbial genomes shed light on interconnected biogeochemical processes in an aquifer system.</title>
        <authorList>
            <person name="Anantharaman K."/>
            <person name="Brown C.T."/>
            <person name="Hug L.A."/>
            <person name="Sharon I."/>
            <person name="Castelle C.J."/>
            <person name="Probst A.J."/>
            <person name="Thomas B.C."/>
            <person name="Singh A."/>
            <person name="Wilkins M.J."/>
            <person name="Karaoz U."/>
            <person name="Brodie E.L."/>
            <person name="Williams K.H."/>
            <person name="Hubbard S.S."/>
            <person name="Banfield J.F."/>
        </authorList>
    </citation>
    <scope>NUCLEOTIDE SEQUENCE [LARGE SCALE GENOMIC DNA]</scope>
</reference>
<proteinExistence type="inferred from homology"/>
<dbReference type="GO" id="GO:0005840">
    <property type="term" value="C:ribosome"/>
    <property type="evidence" value="ECO:0007669"/>
    <property type="project" value="InterPro"/>
</dbReference>
<dbReference type="InterPro" id="IPR014717">
    <property type="entry name" value="Transl_elong_EF1B/ribsomal_bS6"/>
</dbReference>
<comment type="similarity">
    <text evidence="1">Belongs to the bacterial ribosomal protein bS6 family.</text>
</comment>
<accession>A0A1F6C6D1</accession>
<dbReference type="Proteomes" id="UP000178249">
    <property type="component" value="Unassembled WGS sequence"/>
</dbReference>
<evidence type="ECO:0000256" key="3">
    <source>
        <dbReference type="ARBA" id="ARBA00035520"/>
    </source>
</evidence>
<evidence type="ECO:0000313" key="5">
    <source>
        <dbReference type="Proteomes" id="UP000178249"/>
    </source>
</evidence>
<gene>
    <name evidence="4" type="ORF">A2841_00845</name>
</gene>
<evidence type="ECO:0000256" key="1">
    <source>
        <dbReference type="ARBA" id="ARBA00009512"/>
    </source>
</evidence>
<dbReference type="Pfam" id="PF01250">
    <property type="entry name" value="Ribosomal_S6"/>
    <property type="match status" value="1"/>
</dbReference>
<comment type="caution">
    <text evidence="4">The sequence shown here is derived from an EMBL/GenBank/DDBJ whole genome shotgun (WGS) entry which is preliminary data.</text>
</comment>
<dbReference type="AlphaFoldDB" id="A0A1F6C6D1"/>
<sequence length="184" mass="19658">MDEKDVAIEGGLVDLDAGDEPETSVYEIGYHLLPTLSEEGLPAEVSNITDTLKAHGAHFVGERMPATIELAYPIMKRINTVPKSFNEAYFGWVAFEIPKKAMASIKAALDAHPAILRYLLITTEKDAVAVAMSGGSMAVQTITPTGDIGKPKRAIEEGGEVSEVALEQALQSIATEDATVTEKS</sequence>
<dbReference type="GO" id="GO:0019843">
    <property type="term" value="F:rRNA binding"/>
    <property type="evidence" value="ECO:0007669"/>
    <property type="project" value="InterPro"/>
</dbReference>
<dbReference type="Gene3D" id="3.30.70.60">
    <property type="match status" value="1"/>
</dbReference>
<protein>
    <recommendedName>
        <fullName evidence="2">Small ribosomal subunit protein bS6</fullName>
    </recommendedName>
    <alternativeName>
        <fullName evidence="3">30S ribosomal protein S6</fullName>
    </alternativeName>
</protein>
<dbReference type="GO" id="GO:0003735">
    <property type="term" value="F:structural constituent of ribosome"/>
    <property type="evidence" value="ECO:0007669"/>
    <property type="project" value="InterPro"/>
</dbReference>
<evidence type="ECO:0000256" key="2">
    <source>
        <dbReference type="ARBA" id="ARBA00035294"/>
    </source>
</evidence>